<protein>
    <recommendedName>
        <fullName evidence="6">Major facilitator superfamily (MFS) profile domain-containing protein</fullName>
    </recommendedName>
</protein>
<evidence type="ECO:0000256" key="1">
    <source>
        <dbReference type="ARBA" id="ARBA00004141"/>
    </source>
</evidence>
<dbReference type="PANTHER" id="PTHR23508:SF10">
    <property type="entry name" value="CARBOXYLIC ACID TRANSPORTER PROTEIN HOMOLOG"/>
    <property type="match status" value="1"/>
</dbReference>
<dbReference type="EMBL" id="CAJNRG010017385">
    <property type="protein sequence ID" value="CAF2223264.1"/>
    <property type="molecule type" value="Genomic_DNA"/>
</dbReference>
<comment type="subcellular location">
    <subcellularLocation>
        <location evidence="1">Membrane</location>
        <topology evidence="1">Multi-pass membrane protein</topology>
    </subcellularLocation>
</comment>
<accession>A0A815SEG5</accession>
<reference evidence="7" key="1">
    <citation type="submission" date="2021-02" db="EMBL/GenBank/DDBJ databases">
        <authorList>
            <person name="Nowell W R."/>
        </authorList>
    </citation>
    <scope>NUCLEOTIDE SEQUENCE</scope>
</reference>
<feature type="transmembrane region" description="Helical" evidence="5">
    <location>
        <begin position="74"/>
        <end position="95"/>
    </location>
</feature>
<feature type="transmembrane region" description="Helical" evidence="5">
    <location>
        <begin position="169"/>
        <end position="188"/>
    </location>
</feature>
<sequence length="497" mass="54586">MNIRKYIASRFTTLVPPMIVPDNPITLLLMLNRQQTAFFLVALSAWTLDAFDFFTVTLNVIEIAKTYNKTVSDITWGITVTLMLRSVGAIIFGIAGDRFGRKWPFIVNIVFYATVEIGTGFCRTYAEFLGVRALFGVAMGGIYGNCATTALEDAPIATRGLLSGLLQQGYALGYLLAAALNMAITNNQPYRWRALFWLAGGLPLLVALWRIFLPETQTFLRVKEARAAGTSVDGVNHDVSAMRAFIDSIRPTLVHHWPTLIYLVLMMAGFNFLSHGSQDLYPTFLGSQLMFSHGLVTIATVVANCGAIVGGTLIGYFSSFFGRRLSILVVLIVGAALIPAYLLPKDASIMAGAFFQQLCVQGAWGVVPIHLMELAPMQFRSFAVGTSYQLGNLISSASSTIEATVGQRFPLHTSNSTSGNHQFDYGKVMAIFLACTYSYLFVIILFGPEKRNSNNLTETDAKNVDDSVKENNLPPELLQIHEYTETTATTQTHISRL</sequence>
<feature type="transmembrane region" description="Helical" evidence="5">
    <location>
        <begin position="194"/>
        <end position="213"/>
    </location>
</feature>
<dbReference type="EMBL" id="CAJNOW010006618">
    <property type="protein sequence ID" value="CAF1491739.1"/>
    <property type="molecule type" value="Genomic_DNA"/>
</dbReference>
<dbReference type="Pfam" id="PF00083">
    <property type="entry name" value="Sugar_tr"/>
    <property type="match status" value="1"/>
</dbReference>
<dbReference type="OrthoDB" id="5296287at2759"/>
<evidence type="ECO:0000259" key="6">
    <source>
        <dbReference type="PROSITE" id="PS50850"/>
    </source>
</evidence>
<dbReference type="Proteomes" id="UP000663834">
    <property type="component" value="Unassembled WGS sequence"/>
</dbReference>
<proteinExistence type="predicted"/>
<evidence type="ECO:0000256" key="4">
    <source>
        <dbReference type="ARBA" id="ARBA00023136"/>
    </source>
</evidence>
<feature type="transmembrane region" description="Helical" evidence="5">
    <location>
        <begin position="253"/>
        <end position="274"/>
    </location>
</feature>
<dbReference type="AlphaFoldDB" id="A0A815SEG5"/>
<feature type="transmembrane region" description="Helical" evidence="5">
    <location>
        <begin position="428"/>
        <end position="447"/>
    </location>
</feature>
<dbReference type="InterPro" id="IPR005828">
    <property type="entry name" value="MFS_sugar_transport-like"/>
</dbReference>
<feature type="transmembrane region" description="Helical" evidence="5">
    <location>
        <begin position="294"/>
        <end position="318"/>
    </location>
</feature>
<dbReference type="GO" id="GO:0005886">
    <property type="term" value="C:plasma membrane"/>
    <property type="evidence" value="ECO:0007669"/>
    <property type="project" value="TreeGrafter"/>
</dbReference>
<dbReference type="GO" id="GO:0035879">
    <property type="term" value="P:plasma membrane lactate transport"/>
    <property type="evidence" value="ECO:0007669"/>
    <property type="project" value="TreeGrafter"/>
</dbReference>
<name>A0A815SEG5_9BILA</name>
<comment type="caution">
    <text evidence="7">The sequence shown here is derived from an EMBL/GenBank/DDBJ whole genome shotgun (WGS) entry which is preliminary data.</text>
</comment>
<evidence type="ECO:0000256" key="2">
    <source>
        <dbReference type="ARBA" id="ARBA00022692"/>
    </source>
</evidence>
<dbReference type="InterPro" id="IPR036259">
    <property type="entry name" value="MFS_trans_sf"/>
</dbReference>
<dbReference type="CDD" id="cd17316">
    <property type="entry name" value="MFS_SV2_like"/>
    <property type="match status" value="1"/>
</dbReference>
<evidence type="ECO:0000313" key="7">
    <source>
        <dbReference type="EMBL" id="CAF1491739.1"/>
    </source>
</evidence>
<dbReference type="SUPFAM" id="SSF103473">
    <property type="entry name" value="MFS general substrate transporter"/>
    <property type="match status" value="1"/>
</dbReference>
<dbReference type="PANTHER" id="PTHR23508">
    <property type="entry name" value="CARBOXYLIC ACID TRANSPORTER PROTEIN HOMOLOG"/>
    <property type="match status" value="1"/>
</dbReference>
<evidence type="ECO:0000256" key="3">
    <source>
        <dbReference type="ARBA" id="ARBA00022989"/>
    </source>
</evidence>
<dbReference type="GO" id="GO:0015355">
    <property type="term" value="F:secondary active monocarboxylate transmembrane transporter activity"/>
    <property type="evidence" value="ECO:0007669"/>
    <property type="project" value="TreeGrafter"/>
</dbReference>
<gene>
    <name evidence="7" type="ORF">KQP761_LOCUS14132</name>
    <name evidence="8" type="ORF">XDN619_LOCUS33912</name>
</gene>
<feature type="domain" description="Major facilitator superfamily (MFS) profile" evidence="6">
    <location>
        <begin position="38"/>
        <end position="451"/>
    </location>
</feature>
<evidence type="ECO:0000256" key="5">
    <source>
        <dbReference type="SAM" id="Phobius"/>
    </source>
</evidence>
<dbReference type="InterPro" id="IPR020846">
    <property type="entry name" value="MFS_dom"/>
</dbReference>
<dbReference type="Proteomes" id="UP000663887">
    <property type="component" value="Unassembled WGS sequence"/>
</dbReference>
<keyword evidence="2 5" id="KW-0812">Transmembrane</keyword>
<keyword evidence="4 5" id="KW-0472">Membrane</keyword>
<feature type="transmembrane region" description="Helical" evidence="5">
    <location>
        <begin position="325"/>
        <end position="343"/>
    </location>
</feature>
<evidence type="ECO:0000313" key="8">
    <source>
        <dbReference type="EMBL" id="CAF2223264.1"/>
    </source>
</evidence>
<keyword evidence="3 5" id="KW-1133">Transmembrane helix</keyword>
<evidence type="ECO:0000313" key="9">
    <source>
        <dbReference type="Proteomes" id="UP000663834"/>
    </source>
</evidence>
<dbReference type="PROSITE" id="PS50850">
    <property type="entry name" value="MFS"/>
    <property type="match status" value="1"/>
</dbReference>
<dbReference type="Gene3D" id="1.20.1250.20">
    <property type="entry name" value="MFS general substrate transporter like domains"/>
    <property type="match status" value="1"/>
</dbReference>
<feature type="transmembrane region" description="Helical" evidence="5">
    <location>
        <begin position="37"/>
        <end position="54"/>
    </location>
</feature>
<organism evidence="7 9">
    <name type="scientific">Rotaria magnacalcarata</name>
    <dbReference type="NCBI Taxonomy" id="392030"/>
    <lineage>
        <taxon>Eukaryota</taxon>
        <taxon>Metazoa</taxon>
        <taxon>Spiralia</taxon>
        <taxon>Gnathifera</taxon>
        <taxon>Rotifera</taxon>
        <taxon>Eurotatoria</taxon>
        <taxon>Bdelloidea</taxon>
        <taxon>Philodinida</taxon>
        <taxon>Philodinidae</taxon>
        <taxon>Rotaria</taxon>
    </lineage>
</organism>